<evidence type="ECO:0000313" key="1">
    <source>
        <dbReference type="EMBL" id="QXE90329.1"/>
    </source>
</evidence>
<evidence type="ECO:0000313" key="2">
    <source>
        <dbReference type="Proteomes" id="UP000683559"/>
    </source>
</evidence>
<dbReference type="PROSITE" id="PS51257">
    <property type="entry name" value="PROKAR_LIPOPROTEIN"/>
    <property type="match status" value="1"/>
</dbReference>
<proteinExistence type="predicted"/>
<accession>A0ABX8LI29</accession>
<dbReference type="EMBL" id="CP077683">
    <property type="protein sequence ID" value="QXE90329.1"/>
    <property type="molecule type" value="Genomic_DNA"/>
</dbReference>
<protein>
    <submittedName>
        <fullName evidence="1">Uncharacterized protein</fullName>
    </submittedName>
</protein>
<dbReference type="RefSeq" id="WP_217286973.1">
    <property type="nucleotide sequence ID" value="NZ_CP077683.1"/>
</dbReference>
<dbReference type="Proteomes" id="UP000683559">
    <property type="component" value="Chromosome"/>
</dbReference>
<sequence length="328" mass="35269">MTHAIRCLYLALTLLLPLLAACGITGATTLSIIPLKQPPPSTTLRPVRVALVSRDQGSMKVINMALVPHAQFDSRDQDNFSASLRGTLAAVTKRHAAAGEEIRIFVKIQRHLVWSDYRFTAVFAGIDWCAADPADRVLFQEQFYTAAPSCRFPSYCSIGAMKDTATGAAIVRIARKALSLAGDPQESRRAAGTYASYKELAAALADFGEAGWVPTATLFQEQFYATTRCRGLCNLGAMKDETNRAAIRRIAARTVSLASGGGDSGSPTVPGGYDTHDNFDAAFASLGYRSNYWQTSPTAGISLAWLEMSPTPDWAGIVTSRKPALAPK</sequence>
<organism evidence="1 2">
    <name type="scientific">Geomonas subterranea</name>
    <dbReference type="NCBI Taxonomy" id="2847989"/>
    <lineage>
        <taxon>Bacteria</taxon>
        <taxon>Pseudomonadati</taxon>
        <taxon>Thermodesulfobacteriota</taxon>
        <taxon>Desulfuromonadia</taxon>
        <taxon>Geobacterales</taxon>
        <taxon>Geobacteraceae</taxon>
        <taxon>Geomonas</taxon>
    </lineage>
</organism>
<keyword evidence="2" id="KW-1185">Reference proteome</keyword>
<name>A0ABX8LI29_9BACT</name>
<reference evidence="1 2" key="1">
    <citation type="submission" date="2021-06" db="EMBL/GenBank/DDBJ databases">
        <title>Gemonas diversity in paddy soil.</title>
        <authorList>
            <person name="Liu G."/>
        </authorList>
    </citation>
    <scope>NUCLEOTIDE SEQUENCE [LARGE SCALE GENOMIC DNA]</scope>
    <source>
        <strain evidence="1 2">RG2</strain>
    </source>
</reference>
<gene>
    <name evidence="1" type="ORF">KP001_18245</name>
</gene>